<dbReference type="GO" id="GO:0005886">
    <property type="term" value="C:plasma membrane"/>
    <property type="evidence" value="ECO:0007669"/>
    <property type="project" value="UniProtKB-SubCell"/>
</dbReference>
<accession>A0A1H9TVI6</accession>
<keyword evidence="1" id="KW-0472">Membrane</keyword>
<reference evidence="2 3" key="1">
    <citation type="submission" date="2016-10" db="EMBL/GenBank/DDBJ databases">
        <authorList>
            <person name="de Groot N.N."/>
        </authorList>
    </citation>
    <scope>NUCLEOTIDE SEQUENCE [LARGE SCALE GENOMIC DNA]</scope>
    <source>
        <strain evidence="2 3">DSM 13760</strain>
    </source>
</reference>
<dbReference type="STRING" id="142588.SAMN04488559_1177"/>
<dbReference type="AlphaFoldDB" id="A0A1H9TVI6"/>
<name>A0A1H9TVI6_9LACT</name>
<dbReference type="Proteomes" id="UP000198948">
    <property type="component" value="Unassembled WGS sequence"/>
</dbReference>
<evidence type="ECO:0000256" key="1">
    <source>
        <dbReference type="SAM" id="Phobius"/>
    </source>
</evidence>
<gene>
    <name evidence="2" type="ORF">SAMN04488559_1177</name>
</gene>
<feature type="transmembrane region" description="Helical" evidence="1">
    <location>
        <begin position="229"/>
        <end position="251"/>
    </location>
</feature>
<proteinExistence type="predicted"/>
<keyword evidence="3" id="KW-1185">Reference proteome</keyword>
<feature type="transmembrane region" description="Helical" evidence="1">
    <location>
        <begin position="20"/>
        <end position="41"/>
    </location>
</feature>
<protein>
    <submittedName>
        <fullName evidence="2">ABC-2 type transport system permease protein</fullName>
    </submittedName>
</protein>
<dbReference type="OrthoDB" id="4187110at2"/>
<keyword evidence="1" id="KW-1133">Transmembrane helix</keyword>
<feature type="transmembrane region" description="Helical" evidence="1">
    <location>
        <begin position="75"/>
        <end position="93"/>
    </location>
</feature>
<feature type="transmembrane region" description="Helical" evidence="1">
    <location>
        <begin position="183"/>
        <end position="204"/>
    </location>
</feature>
<sequence>MQTMVLFKKEFQQYQKEMKLIWLPILCIFIGLSQPIMLHFLPDILASMGGSEGLVIQTTTQTGNEVLANVIGAQFDQLGLIVIVMTFMGLVLAEKENGMLDFILTRPVSATSYIASKWLASFSFLIVSLLIGFMASVYYTDIYFSAVDLGLALSAILCYLLWIGFVMCLVLMCSTLLNSQGVVALVSLAVAFLLKVLTGLHLPINRFNPASLSTQAANKLLTGETSTDLIWQVMATFVLSFVLIYVSIKWIQKKNYQLKS</sequence>
<evidence type="ECO:0000313" key="2">
    <source>
        <dbReference type="EMBL" id="SES01186.1"/>
    </source>
</evidence>
<evidence type="ECO:0000313" key="3">
    <source>
        <dbReference type="Proteomes" id="UP000198948"/>
    </source>
</evidence>
<dbReference type="EMBL" id="FOHA01000017">
    <property type="protein sequence ID" value="SES01186.1"/>
    <property type="molecule type" value="Genomic_DNA"/>
</dbReference>
<organism evidence="2 3">
    <name type="scientific">Isobaculum melis</name>
    <dbReference type="NCBI Taxonomy" id="142588"/>
    <lineage>
        <taxon>Bacteria</taxon>
        <taxon>Bacillati</taxon>
        <taxon>Bacillota</taxon>
        <taxon>Bacilli</taxon>
        <taxon>Lactobacillales</taxon>
        <taxon>Carnobacteriaceae</taxon>
        <taxon>Isobaculum</taxon>
    </lineage>
</organism>
<dbReference type="PANTHER" id="PTHR43471">
    <property type="entry name" value="ABC TRANSPORTER PERMEASE"/>
    <property type="match status" value="1"/>
</dbReference>
<dbReference type="GO" id="GO:0140359">
    <property type="term" value="F:ABC-type transporter activity"/>
    <property type="evidence" value="ECO:0007669"/>
    <property type="project" value="InterPro"/>
</dbReference>
<feature type="transmembrane region" description="Helical" evidence="1">
    <location>
        <begin position="114"/>
        <end position="139"/>
    </location>
</feature>
<keyword evidence="1" id="KW-0812">Transmembrane</keyword>
<feature type="transmembrane region" description="Helical" evidence="1">
    <location>
        <begin position="151"/>
        <end position="171"/>
    </location>
</feature>
<dbReference type="Pfam" id="PF12679">
    <property type="entry name" value="ABC2_membrane_2"/>
    <property type="match status" value="1"/>
</dbReference>